<accession>A0ABR2U6L4</accession>
<dbReference type="SMART" id="SM01416">
    <property type="entry name" value="Ribosomal_L19e"/>
    <property type="match status" value="1"/>
</dbReference>
<feature type="domain" description="Large ribosomal subunit protein eL19" evidence="1">
    <location>
        <begin position="1"/>
        <end position="150"/>
    </location>
</feature>
<proteinExistence type="predicted"/>
<evidence type="ECO:0000313" key="3">
    <source>
        <dbReference type="Proteomes" id="UP001396334"/>
    </source>
</evidence>
<dbReference type="SUPFAM" id="SSF48140">
    <property type="entry name" value="Ribosomal protein L19 (L19e)"/>
    <property type="match status" value="1"/>
</dbReference>
<dbReference type="InterPro" id="IPR035970">
    <property type="entry name" value="60S_ribosomal_eL19_sf"/>
</dbReference>
<dbReference type="EMBL" id="JBBPBN010000002">
    <property type="protein sequence ID" value="KAK9045346.1"/>
    <property type="molecule type" value="Genomic_DNA"/>
</dbReference>
<comment type="caution">
    <text evidence="2">The sequence shown here is derived from an EMBL/GenBank/DDBJ whole genome shotgun (WGS) entry which is preliminary data.</text>
</comment>
<dbReference type="Gene3D" id="1.10.1200.240">
    <property type="match status" value="1"/>
</dbReference>
<keyword evidence="3" id="KW-1185">Reference proteome</keyword>
<evidence type="ECO:0000259" key="1">
    <source>
        <dbReference type="SMART" id="SM01416"/>
    </source>
</evidence>
<dbReference type="InterPro" id="IPR057260">
    <property type="entry name" value="Ribosomal_L19e_C"/>
</dbReference>
<dbReference type="InterPro" id="IPR000196">
    <property type="entry name" value="Ribosomal_eL19_dom"/>
</dbReference>
<evidence type="ECO:0000313" key="2">
    <source>
        <dbReference type="EMBL" id="KAK9045346.1"/>
    </source>
</evidence>
<name>A0ABR2U6L4_9ROSI</name>
<gene>
    <name evidence="2" type="ORF">V6N11_059230</name>
</gene>
<reference evidence="2 3" key="1">
    <citation type="journal article" date="2024" name="G3 (Bethesda)">
        <title>Genome assembly of Hibiscus sabdariffa L. provides insights into metabolisms of medicinal natural products.</title>
        <authorList>
            <person name="Kim T."/>
        </authorList>
    </citation>
    <scope>NUCLEOTIDE SEQUENCE [LARGE SCALE GENOMIC DNA]</scope>
    <source>
        <strain evidence="2">TK-2024</strain>
        <tissue evidence="2">Old leaves</tissue>
    </source>
</reference>
<dbReference type="Proteomes" id="UP001396334">
    <property type="component" value="Unassembled WGS sequence"/>
</dbReference>
<dbReference type="Pfam" id="PF25476">
    <property type="entry name" value="Ribosomal_L19e_C"/>
    <property type="match status" value="1"/>
</dbReference>
<organism evidence="2 3">
    <name type="scientific">Hibiscus sabdariffa</name>
    <name type="common">roselle</name>
    <dbReference type="NCBI Taxonomy" id="183260"/>
    <lineage>
        <taxon>Eukaryota</taxon>
        <taxon>Viridiplantae</taxon>
        <taxon>Streptophyta</taxon>
        <taxon>Embryophyta</taxon>
        <taxon>Tracheophyta</taxon>
        <taxon>Spermatophyta</taxon>
        <taxon>Magnoliopsida</taxon>
        <taxon>eudicotyledons</taxon>
        <taxon>Gunneridae</taxon>
        <taxon>Pentapetalae</taxon>
        <taxon>rosids</taxon>
        <taxon>malvids</taxon>
        <taxon>Malvales</taxon>
        <taxon>Malvaceae</taxon>
        <taxon>Malvoideae</taxon>
        <taxon>Hibiscus</taxon>
    </lineage>
</organism>
<protein>
    <recommendedName>
        <fullName evidence="1">Large ribosomal subunit protein eL19 domain-containing protein</fullName>
    </recommendedName>
</protein>
<dbReference type="InterPro" id="IPR039547">
    <property type="entry name" value="Ribosomal_eL19"/>
</dbReference>
<sequence>MVIVVNGIHLQPTEEHHKQTVCIAIANSNSNGVIEGAEAAGCKPSQLWKGKRMDTRKLVKDNLITGKPNASRSRWRYRKGNGTGNPRREGYGKRKGSKATILLLWMRRCVLRRILRKYREVKKIDKQMYHEMYLKAKGSVFKHKRALLET</sequence>
<dbReference type="PANTHER" id="PTHR10722">
    <property type="entry name" value="60S RIBOSOMAL PROTEIN L19"/>
    <property type="match status" value="1"/>
</dbReference>